<accession>A0A0R1KGE3</accession>
<dbReference type="AlphaFoldDB" id="A0A0R1KGE3"/>
<dbReference type="RefSeq" id="WP_056953553.1">
    <property type="nucleotide sequence ID" value="NZ_AZDY01000038.1"/>
</dbReference>
<dbReference type="InterPro" id="IPR049458">
    <property type="entry name" value="EpsG-like"/>
</dbReference>
<feature type="transmembrane region" description="Helical" evidence="1">
    <location>
        <begin position="189"/>
        <end position="210"/>
    </location>
</feature>
<comment type="caution">
    <text evidence="2">The sequence shown here is derived from an EMBL/GenBank/DDBJ whole genome shotgun (WGS) entry which is preliminary data.</text>
</comment>
<feature type="transmembrane region" description="Helical" evidence="1">
    <location>
        <begin position="107"/>
        <end position="125"/>
    </location>
</feature>
<dbReference type="OrthoDB" id="10011243at2"/>
<feature type="transmembrane region" description="Helical" evidence="1">
    <location>
        <begin position="161"/>
        <end position="177"/>
    </location>
</feature>
<keyword evidence="1" id="KW-0812">Transmembrane</keyword>
<evidence type="ECO:0008006" key="4">
    <source>
        <dbReference type="Google" id="ProtNLM"/>
    </source>
</evidence>
<evidence type="ECO:0000256" key="1">
    <source>
        <dbReference type="SAM" id="Phobius"/>
    </source>
</evidence>
<organism evidence="2 3">
    <name type="scientific">Companilactobacillus bobalius DSM 19674</name>
    <dbReference type="NCBI Taxonomy" id="1423788"/>
    <lineage>
        <taxon>Bacteria</taxon>
        <taxon>Bacillati</taxon>
        <taxon>Bacillota</taxon>
        <taxon>Bacilli</taxon>
        <taxon>Lactobacillales</taxon>
        <taxon>Lactobacillaceae</taxon>
        <taxon>Companilactobacillus</taxon>
        <taxon>Companilactobacillus bobalius</taxon>
    </lineage>
</organism>
<feature type="transmembrane region" description="Helical" evidence="1">
    <location>
        <begin position="362"/>
        <end position="384"/>
    </location>
</feature>
<dbReference type="Pfam" id="PF14897">
    <property type="entry name" value="EpsG"/>
    <property type="match status" value="1"/>
</dbReference>
<feature type="transmembrane region" description="Helical" evidence="1">
    <location>
        <begin position="314"/>
        <end position="341"/>
    </location>
</feature>
<feature type="transmembrane region" description="Helical" evidence="1">
    <location>
        <begin position="137"/>
        <end position="155"/>
    </location>
</feature>
<feature type="transmembrane region" description="Helical" evidence="1">
    <location>
        <begin position="28"/>
        <end position="44"/>
    </location>
</feature>
<sequence>MNFGMVYAVLLVLFLIFGYIFKENDLKHYFLISDILLALPAYVANPMNGVYFDTVRFQYILDQIRDANLISGLSGGLNWVLNYSEYAAEPVVAVYIWIFSFFKNNGMFFFITTFLFLIFLSHLLLKVGKYFKVSHWNLILIQFVILTTFNLFYQIEGIRNFLAFMIFAWAIFTDLTATQKHEKVEAIIAYIFCMFFHPIAIVFVLFRLLLALKNKFVFFGNHIFDAVVMVILLIYNHFMTFIVNLLAQVSELPMMSSLFSKSQNYVYGQTEFSASTGRAEVSFTSMVFVALIVELLLFLSLYKDTVLPKGYLTLYLYIIAFTIGSFMNSQIYLRAIMLLLFMSAPLKALLFSTERLKDRTAYLMFFYNLMTYATAFVLFGYWYVAVYQTVAL</sequence>
<keyword evidence="1" id="KW-0472">Membrane</keyword>
<name>A0A0R1KGE3_9LACO</name>
<evidence type="ECO:0000313" key="2">
    <source>
        <dbReference type="EMBL" id="KRK82475.1"/>
    </source>
</evidence>
<reference evidence="2 3" key="1">
    <citation type="journal article" date="2015" name="Genome Announc.">
        <title>Expanding the biotechnology potential of lactobacilli through comparative genomics of 213 strains and associated genera.</title>
        <authorList>
            <person name="Sun Z."/>
            <person name="Harris H.M."/>
            <person name="McCann A."/>
            <person name="Guo C."/>
            <person name="Argimon S."/>
            <person name="Zhang W."/>
            <person name="Yang X."/>
            <person name="Jeffery I.B."/>
            <person name="Cooney J.C."/>
            <person name="Kagawa T.F."/>
            <person name="Liu W."/>
            <person name="Song Y."/>
            <person name="Salvetti E."/>
            <person name="Wrobel A."/>
            <person name="Rasinkangas P."/>
            <person name="Parkhill J."/>
            <person name="Rea M.C."/>
            <person name="O'Sullivan O."/>
            <person name="Ritari J."/>
            <person name="Douillard F.P."/>
            <person name="Paul Ross R."/>
            <person name="Yang R."/>
            <person name="Briner A.E."/>
            <person name="Felis G.E."/>
            <person name="de Vos W.M."/>
            <person name="Barrangou R."/>
            <person name="Klaenhammer T.R."/>
            <person name="Caufield P.W."/>
            <person name="Cui Y."/>
            <person name="Zhang H."/>
            <person name="O'Toole P.W."/>
        </authorList>
    </citation>
    <scope>NUCLEOTIDE SEQUENCE [LARGE SCALE GENOMIC DNA]</scope>
    <source>
        <strain evidence="2 3">DSM 19674</strain>
    </source>
</reference>
<feature type="transmembrane region" description="Helical" evidence="1">
    <location>
        <begin position="281"/>
        <end position="302"/>
    </location>
</feature>
<dbReference type="EMBL" id="AZDY01000038">
    <property type="protein sequence ID" value="KRK82475.1"/>
    <property type="molecule type" value="Genomic_DNA"/>
</dbReference>
<keyword evidence="3" id="KW-1185">Reference proteome</keyword>
<feature type="transmembrane region" description="Helical" evidence="1">
    <location>
        <begin position="222"/>
        <end position="247"/>
    </location>
</feature>
<protein>
    <recommendedName>
        <fullName evidence="4">EpsG family protein</fullName>
    </recommendedName>
</protein>
<evidence type="ECO:0000313" key="3">
    <source>
        <dbReference type="Proteomes" id="UP000051515"/>
    </source>
</evidence>
<dbReference type="PATRIC" id="fig|1423788.3.peg.2555"/>
<dbReference type="Proteomes" id="UP000051515">
    <property type="component" value="Unassembled WGS sequence"/>
</dbReference>
<gene>
    <name evidence="2" type="ORF">FC78_GL002484</name>
</gene>
<keyword evidence="1" id="KW-1133">Transmembrane helix</keyword>
<proteinExistence type="predicted"/>
<feature type="transmembrane region" description="Helical" evidence="1">
    <location>
        <begin position="6"/>
        <end position="21"/>
    </location>
</feature>
<dbReference type="STRING" id="1423788.FC78_GL002484"/>